<dbReference type="PANTHER" id="PTHR39639:SF1">
    <property type="entry name" value="DUF262 DOMAIN-CONTAINING PROTEIN"/>
    <property type="match status" value="1"/>
</dbReference>
<reference evidence="2 3" key="1">
    <citation type="submission" date="2018-02" db="EMBL/GenBank/DDBJ databases">
        <title>Characterization of Xanthomonas diversity in transplant houses and field plants.</title>
        <authorList>
            <person name="Abrahamian P."/>
            <person name="Timilsina S."/>
            <person name="Minsavage G.V."/>
            <person name="Goss E.M."/>
            <person name="Jones J.B."/>
            <person name="Vallad G.E."/>
        </authorList>
    </citation>
    <scope>NUCLEOTIDE SEQUENCE [LARGE SCALE GENOMIC DNA]</scope>
    <source>
        <strain evidence="2 3">GEV2132</strain>
    </source>
</reference>
<name>A0AAQ0YS97_XANPE</name>
<evidence type="ECO:0000259" key="1">
    <source>
        <dbReference type="Pfam" id="PF03235"/>
    </source>
</evidence>
<dbReference type="Proteomes" id="UP000289372">
    <property type="component" value="Unassembled WGS sequence"/>
</dbReference>
<proteinExistence type="predicted"/>
<dbReference type="EMBL" id="PUUL01000155">
    <property type="protein sequence ID" value="RXD49062.1"/>
    <property type="molecule type" value="Genomic_DNA"/>
</dbReference>
<evidence type="ECO:0000313" key="3">
    <source>
        <dbReference type="Proteomes" id="UP000289372"/>
    </source>
</evidence>
<comment type="caution">
    <text evidence="2">The sequence shown here is derived from an EMBL/GenBank/DDBJ whole genome shotgun (WGS) entry which is preliminary data.</text>
</comment>
<dbReference type="AlphaFoldDB" id="A0AAQ0YS97"/>
<sequence length="360" mass="42134">MKTSATNRRVHQLLTAIASGRLNPRPDFQRRQVWTNDDKIAFIRTVISGLPFPEIYVCAGTLDPETGEATEFLVDGQQRMTTLHQYFTAYADLRLGELMPYAELTRPEKEEFLEYEVVVRDLGKQPIEDIRKIFEVINSANYALNAIEIQNARYAGKFKQFCERIADSEFFKNWKTFTPSDIRRMQDLRFCLLLVSTVLSTYFNRDDGIEDFLKQYNDEFPLENDLEGQILETMQFVNSLEFDRHSRALRRTDLFTLLVETYRALFNRRVSLDGATAQHRLNEFYEKFGNYSFADTRLGMTYYIASLRSSTDRVNRYRRGEIIQSLLDPEYIPKLDFTALDEAFSNDPQQQSLDFTTDEP</sequence>
<dbReference type="PANTHER" id="PTHR39639">
    <property type="entry name" value="CHROMOSOME 16, WHOLE GENOME SHOTGUN SEQUENCE"/>
    <property type="match status" value="1"/>
</dbReference>
<dbReference type="InterPro" id="IPR004919">
    <property type="entry name" value="GmrSD_N"/>
</dbReference>
<organism evidence="2 3">
    <name type="scientific">Xanthomonas perforans</name>
    <dbReference type="NCBI Taxonomy" id="442694"/>
    <lineage>
        <taxon>Bacteria</taxon>
        <taxon>Pseudomonadati</taxon>
        <taxon>Pseudomonadota</taxon>
        <taxon>Gammaproteobacteria</taxon>
        <taxon>Lysobacterales</taxon>
        <taxon>Lysobacteraceae</taxon>
        <taxon>Xanthomonas</taxon>
    </lineage>
</organism>
<dbReference type="RefSeq" id="WP_080952971.1">
    <property type="nucleotide sequence ID" value="NZ_CP116309.1"/>
</dbReference>
<gene>
    <name evidence="2" type="ORF">DB769_21650</name>
</gene>
<evidence type="ECO:0000313" key="2">
    <source>
        <dbReference type="EMBL" id="RXD49062.1"/>
    </source>
</evidence>
<dbReference type="Pfam" id="PF03235">
    <property type="entry name" value="GmrSD_N"/>
    <property type="match status" value="1"/>
</dbReference>
<feature type="domain" description="GmrSD restriction endonucleases N-terminal" evidence="1">
    <location>
        <begin position="13"/>
        <end position="154"/>
    </location>
</feature>
<accession>A0AAQ0YS97</accession>
<protein>
    <submittedName>
        <fullName evidence="2">DUF262 domain-containing protein</fullName>
    </submittedName>
</protein>